<gene>
    <name evidence="1" type="ORF">ACFPWV_06385</name>
</gene>
<name>A0ABW0DM63_9ACTN</name>
<dbReference type="Proteomes" id="UP001596035">
    <property type="component" value="Unassembled WGS sequence"/>
</dbReference>
<reference evidence="2" key="1">
    <citation type="journal article" date="2019" name="Int. J. Syst. Evol. Microbiol.">
        <title>The Global Catalogue of Microorganisms (GCM) 10K type strain sequencing project: providing services to taxonomists for standard genome sequencing and annotation.</title>
        <authorList>
            <consortium name="The Broad Institute Genomics Platform"/>
            <consortium name="The Broad Institute Genome Sequencing Center for Infectious Disease"/>
            <person name="Wu L."/>
            <person name="Ma J."/>
        </authorList>
    </citation>
    <scope>NUCLEOTIDE SEQUENCE [LARGE SCALE GENOMIC DNA]</scope>
    <source>
        <strain evidence="2">CGMCC 4.7131</strain>
    </source>
</reference>
<evidence type="ECO:0000313" key="1">
    <source>
        <dbReference type="EMBL" id="MFC5239541.1"/>
    </source>
</evidence>
<dbReference type="EMBL" id="JBHSKN010000007">
    <property type="protein sequence ID" value="MFC5239541.1"/>
    <property type="molecule type" value="Genomic_DNA"/>
</dbReference>
<sequence length="87" mass="9578">MVKAYGTADVYPVYRHQSAYSRTTGATADAFLIMDGDTLKFTTEPSGCGSPWSCCKRPPPSAPSWWATPWSRPSTGQWETLACQPRC</sequence>
<keyword evidence="2" id="KW-1185">Reference proteome</keyword>
<proteinExistence type="predicted"/>
<organism evidence="1 2">
    <name type="scientific">Streptomyces atrovirens</name>
    <dbReference type="NCBI Taxonomy" id="285556"/>
    <lineage>
        <taxon>Bacteria</taxon>
        <taxon>Bacillati</taxon>
        <taxon>Actinomycetota</taxon>
        <taxon>Actinomycetes</taxon>
        <taxon>Kitasatosporales</taxon>
        <taxon>Streptomycetaceae</taxon>
        <taxon>Streptomyces</taxon>
    </lineage>
</organism>
<accession>A0ABW0DM63</accession>
<comment type="caution">
    <text evidence="1">The sequence shown here is derived from an EMBL/GenBank/DDBJ whole genome shotgun (WGS) entry which is preliminary data.</text>
</comment>
<evidence type="ECO:0000313" key="2">
    <source>
        <dbReference type="Proteomes" id="UP001596035"/>
    </source>
</evidence>
<protein>
    <submittedName>
        <fullName evidence="1">Uncharacterized protein</fullName>
    </submittedName>
</protein>
<dbReference type="RefSeq" id="WP_344566349.1">
    <property type="nucleotide sequence ID" value="NZ_BAAATG010000050.1"/>
</dbReference>